<sequence length="400" mass="43701">MAAISRCQACVTLRRCDAALPPTAARWVQASEQVGAIHERSNKKVRGAGKGRSTTLLYRTTSSFVWPRPRLDSTRLGCHRSHEDDHHGDAMLLACAKKNSPNRKASGELPMVGYGRLSVRAWSAQSRDVPLLCVSPPRKGTGGEEAWAGSEARARTAEGSVRSIRSSEMAMRWGPNRMRPGARRIKSQDHHHHHHPRTFACPPAVWDSAQTCTHTHTRACMHRCSHRESPYRDRPCGRRLAGLLSVRPPPPPPPSSSSSSSSPSPPTIISLPACLPALLAWIDERGRETSGMMPGISSGMRAVTAHTLRCYRSQRGNIGRTDDEAAIASLLSPQVPDVPVAAPSERRRPGGSVTSEDLAPVPVYLSERMHPHLQVDAYSLSPLPHTPRYSIPQLHPCDGL</sequence>
<dbReference type="EMBL" id="OOIP01000005">
    <property type="protein sequence ID" value="SPO36988.1"/>
    <property type="molecule type" value="Genomic_DNA"/>
</dbReference>
<accession>A0A5C3EXP1</accession>
<feature type="region of interest" description="Disordered" evidence="1">
    <location>
        <begin position="337"/>
        <end position="357"/>
    </location>
</feature>
<organism evidence="2 3">
    <name type="scientific">Pseudozyma flocculosa</name>
    <dbReference type="NCBI Taxonomy" id="84751"/>
    <lineage>
        <taxon>Eukaryota</taxon>
        <taxon>Fungi</taxon>
        <taxon>Dikarya</taxon>
        <taxon>Basidiomycota</taxon>
        <taxon>Ustilaginomycotina</taxon>
        <taxon>Ustilaginomycetes</taxon>
        <taxon>Ustilaginales</taxon>
        <taxon>Ustilaginaceae</taxon>
        <taxon>Pseudozyma</taxon>
    </lineage>
</organism>
<evidence type="ECO:0000256" key="1">
    <source>
        <dbReference type="SAM" id="MobiDB-lite"/>
    </source>
</evidence>
<evidence type="ECO:0000313" key="2">
    <source>
        <dbReference type="EMBL" id="SPO36988.1"/>
    </source>
</evidence>
<feature type="region of interest" description="Disordered" evidence="1">
    <location>
        <begin position="133"/>
        <end position="200"/>
    </location>
</feature>
<dbReference type="Proteomes" id="UP000323386">
    <property type="component" value="Unassembled WGS sequence"/>
</dbReference>
<proteinExistence type="predicted"/>
<feature type="region of interest" description="Disordered" evidence="1">
    <location>
        <begin position="241"/>
        <end position="267"/>
    </location>
</feature>
<protein>
    <submittedName>
        <fullName evidence="2">Uncharacterized protein</fullName>
    </submittedName>
</protein>
<name>A0A5C3EXP1_9BASI</name>
<dbReference type="AlphaFoldDB" id="A0A5C3EXP1"/>
<gene>
    <name evidence="2" type="ORF">PSFLO_02460</name>
</gene>
<feature type="compositionally biased region" description="Basic residues" evidence="1">
    <location>
        <begin position="180"/>
        <end position="197"/>
    </location>
</feature>
<evidence type="ECO:0000313" key="3">
    <source>
        <dbReference type="Proteomes" id="UP000323386"/>
    </source>
</evidence>
<reference evidence="2 3" key="1">
    <citation type="submission" date="2018-03" db="EMBL/GenBank/DDBJ databases">
        <authorList>
            <person name="Guldener U."/>
        </authorList>
    </citation>
    <scope>NUCLEOTIDE SEQUENCE [LARGE SCALE GENOMIC DNA]</scope>
    <source>
        <strain evidence="2 3">DAOM196992</strain>
    </source>
</reference>
<keyword evidence="3" id="KW-1185">Reference proteome</keyword>